<name>A0A8J6NYX8_9BACT</name>
<accession>A0A8J6NYX8</accession>
<dbReference type="Proteomes" id="UP000603434">
    <property type="component" value="Unassembled WGS sequence"/>
</dbReference>
<organism evidence="1 2">
    <name type="scientific">Candidatus Desulfatibia profunda</name>
    <dbReference type="NCBI Taxonomy" id="2841695"/>
    <lineage>
        <taxon>Bacteria</taxon>
        <taxon>Pseudomonadati</taxon>
        <taxon>Thermodesulfobacteriota</taxon>
        <taxon>Desulfobacteria</taxon>
        <taxon>Desulfobacterales</taxon>
        <taxon>Desulfobacterales incertae sedis</taxon>
        <taxon>Candidatus Desulfatibia</taxon>
    </lineage>
</organism>
<gene>
    <name evidence="1" type="ORF">H8E23_14985</name>
</gene>
<evidence type="ECO:0000313" key="1">
    <source>
        <dbReference type="EMBL" id="MBC8362688.1"/>
    </source>
</evidence>
<sequence length="18" mass="2079">MKCGICYDTCKFKAILIK</sequence>
<reference evidence="1 2" key="1">
    <citation type="submission" date="2020-08" db="EMBL/GenBank/DDBJ databases">
        <title>Bridging the membrane lipid divide: bacteria of the FCB group superphylum have the potential to synthesize archaeal ether lipids.</title>
        <authorList>
            <person name="Villanueva L."/>
            <person name="Von Meijenfeldt F.A.B."/>
            <person name="Westbye A.B."/>
            <person name="Yadav S."/>
            <person name="Hopmans E.C."/>
            <person name="Dutilh B.E."/>
            <person name="Sinninghe Damste J.S."/>
        </authorList>
    </citation>
    <scope>NUCLEOTIDE SEQUENCE [LARGE SCALE GENOMIC DNA]</scope>
    <source>
        <strain evidence="1">NIOZ-UU30</strain>
    </source>
</reference>
<protein>
    <submittedName>
        <fullName evidence="1">Uncharacterized protein</fullName>
    </submittedName>
</protein>
<dbReference type="AlphaFoldDB" id="A0A8J6NYX8"/>
<evidence type="ECO:0000313" key="2">
    <source>
        <dbReference type="Proteomes" id="UP000603434"/>
    </source>
</evidence>
<proteinExistence type="predicted"/>
<dbReference type="EMBL" id="JACNJH010000210">
    <property type="protein sequence ID" value="MBC8362688.1"/>
    <property type="molecule type" value="Genomic_DNA"/>
</dbReference>
<comment type="caution">
    <text evidence="1">The sequence shown here is derived from an EMBL/GenBank/DDBJ whole genome shotgun (WGS) entry which is preliminary data.</text>
</comment>